<feature type="active site" description="Proton acceptor" evidence="9">
    <location>
        <position position="49"/>
    </location>
</feature>
<dbReference type="PANTHER" id="PTHR43406">
    <property type="entry name" value="TRYPTOPHAN SYNTHASE, ALPHA CHAIN"/>
    <property type="match status" value="1"/>
</dbReference>
<comment type="similarity">
    <text evidence="9 10">Belongs to the TrpA family.</text>
</comment>
<dbReference type="EC" id="4.2.1.20" evidence="9"/>
<name>A0A8I0G7P5_9ACTO</name>
<keyword evidence="6 9" id="KW-0057">Aromatic amino acid biosynthesis</keyword>
<evidence type="ECO:0000256" key="5">
    <source>
        <dbReference type="ARBA" id="ARBA00022822"/>
    </source>
</evidence>
<evidence type="ECO:0000256" key="4">
    <source>
        <dbReference type="ARBA" id="ARBA00022605"/>
    </source>
</evidence>
<evidence type="ECO:0000256" key="8">
    <source>
        <dbReference type="ARBA" id="ARBA00049047"/>
    </source>
</evidence>
<gene>
    <name evidence="9" type="primary">trpA</name>
    <name evidence="11" type="ORF">H8R10_00330</name>
</gene>
<feature type="active site" description="Proton acceptor" evidence="9">
    <location>
        <position position="60"/>
    </location>
</feature>
<dbReference type="InterPro" id="IPR002028">
    <property type="entry name" value="Trp_synthase_suA"/>
</dbReference>
<evidence type="ECO:0000256" key="10">
    <source>
        <dbReference type="RuleBase" id="RU003662"/>
    </source>
</evidence>
<dbReference type="SUPFAM" id="SSF51366">
    <property type="entry name" value="Ribulose-phoshate binding barrel"/>
    <property type="match status" value="1"/>
</dbReference>
<proteinExistence type="inferred from homology"/>
<comment type="function">
    <text evidence="1 9">The alpha subunit is responsible for the aldol cleavage of indoleglycerol phosphate to indole and glyceraldehyde 3-phosphate.</text>
</comment>
<evidence type="ECO:0000256" key="1">
    <source>
        <dbReference type="ARBA" id="ARBA00003365"/>
    </source>
</evidence>
<keyword evidence="5 9" id="KW-0822">Tryptophan biosynthesis</keyword>
<comment type="subunit">
    <text evidence="3 9">Tetramer of two alpha and two beta chains.</text>
</comment>
<dbReference type="RefSeq" id="WP_191070805.1">
    <property type="nucleotide sequence ID" value="NZ_CP060506.1"/>
</dbReference>
<organism evidence="11 12">
    <name type="scientific">Nanchangia anserum</name>
    <dbReference type="NCBI Taxonomy" id="2692125"/>
    <lineage>
        <taxon>Bacteria</taxon>
        <taxon>Bacillati</taxon>
        <taxon>Actinomycetota</taxon>
        <taxon>Actinomycetes</taxon>
        <taxon>Actinomycetales</taxon>
        <taxon>Actinomycetaceae</taxon>
        <taxon>Nanchangia</taxon>
    </lineage>
</organism>
<evidence type="ECO:0000313" key="12">
    <source>
        <dbReference type="Proteomes" id="UP000627538"/>
    </source>
</evidence>
<evidence type="ECO:0000256" key="9">
    <source>
        <dbReference type="HAMAP-Rule" id="MF_00131"/>
    </source>
</evidence>
<dbReference type="InterPro" id="IPR011060">
    <property type="entry name" value="RibuloseP-bd_barrel"/>
</dbReference>
<dbReference type="PANTHER" id="PTHR43406:SF1">
    <property type="entry name" value="TRYPTOPHAN SYNTHASE ALPHA CHAIN, CHLOROPLASTIC"/>
    <property type="match status" value="1"/>
</dbReference>
<dbReference type="AlphaFoldDB" id="A0A8I0G7P5"/>
<dbReference type="Gene3D" id="3.20.20.70">
    <property type="entry name" value="Aldolase class I"/>
    <property type="match status" value="1"/>
</dbReference>
<dbReference type="InterPro" id="IPR013785">
    <property type="entry name" value="Aldolase_TIM"/>
</dbReference>
<keyword evidence="4 9" id="KW-0028">Amino-acid biosynthesis</keyword>
<evidence type="ECO:0000256" key="7">
    <source>
        <dbReference type="ARBA" id="ARBA00023239"/>
    </source>
</evidence>
<dbReference type="Proteomes" id="UP000627538">
    <property type="component" value="Unassembled WGS sequence"/>
</dbReference>
<reference evidence="11 12" key="1">
    <citation type="submission" date="2020-08" db="EMBL/GenBank/DDBJ databases">
        <title>Winkia gen. nov., sp. nov., isolated from faeces of the Anser albifrons in China.</title>
        <authorList>
            <person name="Liu Q."/>
        </authorList>
    </citation>
    <scope>NUCLEOTIDE SEQUENCE [LARGE SCALE GENOMIC DNA]</scope>
    <source>
        <strain evidence="11 12">C62</strain>
    </source>
</reference>
<protein>
    <recommendedName>
        <fullName evidence="9">Tryptophan synthase alpha chain</fullName>
        <ecNumber evidence="9">4.2.1.20</ecNumber>
    </recommendedName>
</protein>
<evidence type="ECO:0000256" key="2">
    <source>
        <dbReference type="ARBA" id="ARBA00004733"/>
    </source>
</evidence>
<comment type="caution">
    <text evidence="11">The sequence shown here is derived from an EMBL/GenBank/DDBJ whole genome shotgun (WGS) entry which is preliminary data.</text>
</comment>
<evidence type="ECO:0000256" key="6">
    <source>
        <dbReference type="ARBA" id="ARBA00023141"/>
    </source>
</evidence>
<comment type="pathway">
    <text evidence="2 9">Amino-acid biosynthesis; L-tryptophan biosynthesis; L-tryptophan from chorismate: step 5/5.</text>
</comment>
<dbReference type="FunFam" id="3.20.20.70:FF:000037">
    <property type="entry name" value="Tryptophan synthase alpha chain"/>
    <property type="match status" value="1"/>
</dbReference>
<sequence length="265" mass="28027">MTSATTAIRQRVDAGGAGLIGYLPVGYPTLDRSIEAACRLVDAGFDVIEFGQPYSDPSMDGPAIQKASVRALEQGLRTDDVFTAVEAVSRHGGTVMTMTYYNLMFTRGVDTYARDLAAAGGVGVVTPDLPPEEGGEWEAAADAHNLERTYLVAPSSSDQRIAMICEHTRGWVYAASTMGVTGARSDVDVAARGLVERTRRGGADTVCVGFGVSRGEQAASIATYADGVIVGSALLQCLDGDWNEATARLDALARDLREATLKVER</sequence>
<dbReference type="NCBIfam" id="TIGR00262">
    <property type="entry name" value="trpA"/>
    <property type="match status" value="1"/>
</dbReference>
<dbReference type="CDD" id="cd04724">
    <property type="entry name" value="Tryptophan_synthase_alpha"/>
    <property type="match status" value="1"/>
</dbReference>
<dbReference type="GO" id="GO:0005829">
    <property type="term" value="C:cytosol"/>
    <property type="evidence" value="ECO:0007669"/>
    <property type="project" value="TreeGrafter"/>
</dbReference>
<evidence type="ECO:0000256" key="3">
    <source>
        <dbReference type="ARBA" id="ARBA00011270"/>
    </source>
</evidence>
<keyword evidence="12" id="KW-1185">Reference proteome</keyword>
<dbReference type="GO" id="GO:0004834">
    <property type="term" value="F:tryptophan synthase activity"/>
    <property type="evidence" value="ECO:0007669"/>
    <property type="project" value="UniProtKB-UniRule"/>
</dbReference>
<dbReference type="Pfam" id="PF00290">
    <property type="entry name" value="Trp_syntA"/>
    <property type="match status" value="1"/>
</dbReference>
<keyword evidence="7 9" id="KW-0456">Lyase</keyword>
<accession>A0A8I0G7P5</accession>
<comment type="catalytic activity">
    <reaction evidence="8 9">
        <text>(1S,2R)-1-C-(indol-3-yl)glycerol 3-phosphate + L-serine = D-glyceraldehyde 3-phosphate + L-tryptophan + H2O</text>
        <dbReference type="Rhea" id="RHEA:10532"/>
        <dbReference type="ChEBI" id="CHEBI:15377"/>
        <dbReference type="ChEBI" id="CHEBI:33384"/>
        <dbReference type="ChEBI" id="CHEBI:57912"/>
        <dbReference type="ChEBI" id="CHEBI:58866"/>
        <dbReference type="ChEBI" id="CHEBI:59776"/>
        <dbReference type="EC" id="4.2.1.20"/>
    </reaction>
</comment>
<dbReference type="UniPathway" id="UPA00035">
    <property type="reaction ID" value="UER00044"/>
</dbReference>
<evidence type="ECO:0000313" key="11">
    <source>
        <dbReference type="EMBL" id="MBD3688694.1"/>
    </source>
</evidence>
<dbReference type="HAMAP" id="MF_00131">
    <property type="entry name" value="Trp_synth_alpha"/>
    <property type="match status" value="1"/>
</dbReference>
<dbReference type="EMBL" id="JACRUO010000001">
    <property type="protein sequence ID" value="MBD3688694.1"/>
    <property type="molecule type" value="Genomic_DNA"/>
</dbReference>